<dbReference type="CDD" id="cd00413">
    <property type="entry name" value="Glyco_hydrolase_16"/>
    <property type="match status" value="1"/>
</dbReference>
<feature type="chain" id="PRO_5004844532" description="GH16 domain-containing protein" evidence="1">
    <location>
        <begin position="29"/>
        <end position="369"/>
    </location>
</feature>
<dbReference type="AlphaFoldDB" id="W4LGL6"/>
<dbReference type="EMBL" id="AZHW01000699">
    <property type="protein sequence ID" value="ETW97147.1"/>
    <property type="molecule type" value="Genomic_DNA"/>
</dbReference>
<sequence length="369" mass="41414">MTKALALSYGLILIIASFSIGQPISVPACDSGEPCVEFTSVPPYNSSENLEGRVGNLADPTAYKVCTYIRVEGVWFVKPDVQAPCVPIQADGRWEADITAPDSNDPQALEITSFLLPQADVPEQNNGHCRLPDSLSVYPRAMADRTGERRSVFFSSREWKVKDVYWGPGPNHFSDHAENVEVDEQGQLHLRITERDGRWFSAEVVSRDVMGYGTYIFSLASRVDQLDKNVVFGLFTWDSDACNSPAEDAMPFNNEIDIEFSRFGQLDAQNSQYAVQPYQTCDLFRFNMPEIANSTHIIDWQPGRIRFVSLQGANIIESHDFTDVTCMPTPLNGNTRMNLWLLNSEPPSNGQSAEVIIRDFIYIPMHIEN</sequence>
<dbReference type="Gene3D" id="2.60.120.200">
    <property type="match status" value="1"/>
</dbReference>
<keyword evidence="1" id="KW-0732">Signal</keyword>
<evidence type="ECO:0000313" key="2">
    <source>
        <dbReference type="EMBL" id="ETW97147.1"/>
    </source>
</evidence>
<feature type="signal peptide" evidence="1">
    <location>
        <begin position="1"/>
        <end position="28"/>
    </location>
</feature>
<accession>W4LGL6</accession>
<reference evidence="2 3" key="1">
    <citation type="journal article" date="2014" name="Nature">
        <title>An environmental bacterial taxon with a large and distinct metabolic repertoire.</title>
        <authorList>
            <person name="Wilson M.C."/>
            <person name="Mori T."/>
            <person name="Ruckert C."/>
            <person name="Uria A.R."/>
            <person name="Helf M.J."/>
            <person name="Takada K."/>
            <person name="Gernert C."/>
            <person name="Steffens U.A."/>
            <person name="Heycke N."/>
            <person name="Schmitt S."/>
            <person name="Rinke C."/>
            <person name="Helfrich E.J."/>
            <person name="Brachmann A.O."/>
            <person name="Gurgui C."/>
            <person name="Wakimoto T."/>
            <person name="Kracht M."/>
            <person name="Crusemann M."/>
            <person name="Hentschel U."/>
            <person name="Abe I."/>
            <person name="Matsunaga S."/>
            <person name="Kalinowski J."/>
            <person name="Takeyama H."/>
            <person name="Piel J."/>
        </authorList>
    </citation>
    <scope>NUCLEOTIDE SEQUENCE [LARGE SCALE GENOMIC DNA]</scope>
    <source>
        <strain evidence="3">TSY1</strain>
    </source>
</reference>
<evidence type="ECO:0008006" key="4">
    <source>
        <dbReference type="Google" id="ProtNLM"/>
    </source>
</evidence>
<dbReference type="SUPFAM" id="SSF49899">
    <property type="entry name" value="Concanavalin A-like lectins/glucanases"/>
    <property type="match status" value="1"/>
</dbReference>
<dbReference type="InterPro" id="IPR013320">
    <property type="entry name" value="ConA-like_dom_sf"/>
</dbReference>
<name>W4LGL6_ENTF1</name>
<evidence type="ECO:0000313" key="3">
    <source>
        <dbReference type="Proteomes" id="UP000019141"/>
    </source>
</evidence>
<keyword evidence="3" id="KW-1185">Reference proteome</keyword>
<evidence type="ECO:0000256" key="1">
    <source>
        <dbReference type="SAM" id="SignalP"/>
    </source>
</evidence>
<proteinExistence type="predicted"/>
<protein>
    <recommendedName>
        <fullName evidence="4">GH16 domain-containing protein</fullName>
    </recommendedName>
</protein>
<gene>
    <name evidence="2" type="ORF">ETSY1_23825</name>
</gene>
<dbReference type="Proteomes" id="UP000019141">
    <property type="component" value="Unassembled WGS sequence"/>
</dbReference>
<dbReference type="HOGENOM" id="CLU_749419_0_0_7"/>
<organism evidence="2 3">
    <name type="scientific">Entotheonella factor</name>
    <dbReference type="NCBI Taxonomy" id="1429438"/>
    <lineage>
        <taxon>Bacteria</taxon>
        <taxon>Pseudomonadati</taxon>
        <taxon>Nitrospinota/Tectimicrobiota group</taxon>
        <taxon>Candidatus Tectimicrobiota</taxon>
        <taxon>Candidatus Entotheonellia</taxon>
        <taxon>Candidatus Entotheonellales</taxon>
        <taxon>Candidatus Entotheonellaceae</taxon>
        <taxon>Candidatus Entotheonella</taxon>
    </lineage>
</organism>
<comment type="caution">
    <text evidence="2">The sequence shown here is derived from an EMBL/GenBank/DDBJ whole genome shotgun (WGS) entry which is preliminary data.</text>
</comment>